<dbReference type="AlphaFoldDB" id="A0A4Y2X2V3"/>
<dbReference type="PANTHER" id="PTHR22955:SF77">
    <property type="entry name" value="ASPARTIC PUTATIVE DOMAIN-CONTAINING PROTEIN-RELATED"/>
    <property type="match status" value="1"/>
</dbReference>
<name>A0A4Y2X2V3_ARAVE</name>
<dbReference type="PANTHER" id="PTHR22955">
    <property type="entry name" value="RETROTRANSPOSON"/>
    <property type="match status" value="1"/>
</dbReference>
<sequence length="225" mass="25493">MEDRKASFLSVKAEFSEKKANFCEKTRNFERKKTKKRIFAKKRKNLIPEVTVKLKDNFSKREVLSNIAIPFDPLGLIGPVITSAKIFLQRLWLQKLNWNDTVPPNDLNDWLKFLKDLPAVNKLEILRCAIITNPVAIDLHSFCDASDKAYGAVLYLCSKNESGDVQTNILCSKSRVCPIKATTTPRLELSAALLLARLASKVNSIITMHFHNQKLPIVSSCHLLK</sequence>
<dbReference type="EMBL" id="BGPR01069874">
    <property type="protein sequence ID" value="GBO43446.1"/>
    <property type="molecule type" value="Genomic_DNA"/>
</dbReference>
<evidence type="ECO:0000313" key="2">
    <source>
        <dbReference type="Proteomes" id="UP000499080"/>
    </source>
</evidence>
<proteinExistence type="predicted"/>
<dbReference type="Proteomes" id="UP000499080">
    <property type="component" value="Unassembled WGS sequence"/>
</dbReference>
<dbReference type="OrthoDB" id="8194935at2759"/>
<accession>A0A4Y2X2V3</accession>
<protein>
    <recommendedName>
        <fullName evidence="3">Reverse transcriptase/retrotransposon-derived protein RNase H-like domain-containing protein</fullName>
    </recommendedName>
</protein>
<evidence type="ECO:0008006" key="3">
    <source>
        <dbReference type="Google" id="ProtNLM"/>
    </source>
</evidence>
<organism evidence="1 2">
    <name type="scientific">Araneus ventricosus</name>
    <name type="common">Orbweaver spider</name>
    <name type="synonym">Epeira ventricosa</name>
    <dbReference type="NCBI Taxonomy" id="182803"/>
    <lineage>
        <taxon>Eukaryota</taxon>
        <taxon>Metazoa</taxon>
        <taxon>Ecdysozoa</taxon>
        <taxon>Arthropoda</taxon>
        <taxon>Chelicerata</taxon>
        <taxon>Arachnida</taxon>
        <taxon>Araneae</taxon>
        <taxon>Araneomorphae</taxon>
        <taxon>Entelegynae</taxon>
        <taxon>Araneoidea</taxon>
        <taxon>Araneidae</taxon>
        <taxon>Araneus</taxon>
    </lineage>
</organism>
<keyword evidence="2" id="KW-1185">Reference proteome</keyword>
<comment type="caution">
    <text evidence="1">The sequence shown here is derived from an EMBL/GenBank/DDBJ whole genome shotgun (WGS) entry which is preliminary data.</text>
</comment>
<dbReference type="Pfam" id="PF05380">
    <property type="entry name" value="Peptidase_A17"/>
    <property type="match status" value="1"/>
</dbReference>
<gene>
    <name evidence="1" type="ORF">AVEN_272062_1</name>
</gene>
<evidence type="ECO:0000313" key="1">
    <source>
        <dbReference type="EMBL" id="GBO43446.1"/>
    </source>
</evidence>
<dbReference type="InterPro" id="IPR008042">
    <property type="entry name" value="Retrotrans_Pao"/>
</dbReference>
<reference evidence="1 2" key="1">
    <citation type="journal article" date="2019" name="Sci. Rep.">
        <title>Orb-weaving spider Araneus ventricosus genome elucidates the spidroin gene catalogue.</title>
        <authorList>
            <person name="Kono N."/>
            <person name="Nakamura H."/>
            <person name="Ohtoshi R."/>
            <person name="Moran D.A.P."/>
            <person name="Shinohara A."/>
            <person name="Yoshida Y."/>
            <person name="Fujiwara M."/>
            <person name="Mori M."/>
            <person name="Tomita M."/>
            <person name="Arakawa K."/>
        </authorList>
    </citation>
    <scope>NUCLEOTIDE SEQUENCE [LARGE SCALE GENOMIC DNA]</scope>
</reference>